<protein>
    <submittedName>
        <fullName evidence="2">Glycosyltransferase</fullName>
    </submittedName>
</protein>
<dbReference type="Pfam" id="PF00535">
    <property type="entry name" value="Glycos_transf_2"/>
    <property type="match status" value="1"/>
</dbReference>
<dbReference type="Pfam" id="PF13692">
    <property type="entry name" value="Glyco_trans_1_4"/>
    <property type="match status" value="1"/>
</dbReference>
<dbReference type="PANTHER" id="PTHR43685:SF2">
    <property type="entry name" value="GLYCOSYLTRANSFERASE 2-LIKE DOMAIN-CONTAINING PROTEIN"/>
    <property type="match status" value="1"/>
</dbReference>
<dbReference type="GO" id="GO:0016740">
    <property type="term" value="F:transferase activity"/>
    <property type="evidence" value="ECO:0007669"/>
    <property type="project" value="UniProtKB-KW"/>
</dbReference>
<dbReference type="InterPro" id="IPR029044">
    <property type="entry name" value="Nucleotide-diphossugar_trans"/>
</dbReference>
<evidence type="ECO:0000259" key="1">
    <source>
        <dbReference type="Pfam" id="PF00535"/>
    </source>
</evidence>
<evidence type="ECO:0000313" key="2">
    <source>
        <dbReference type="EMBL" id="TGX53511.1"/>
    </source>
</evidence>
<dbReference type="OrthoDB" id="9807795at2"/>
<reference evidence="2 3" key="1">
    <citation type="submission" date="2019-04" db="EMBL/GenBank/DDBJ databases">
        <title>Sphingomonas psychrotolerans sp. nov., isolated from soil in the Tianshan Mountains, Xinjiang, China.</title>
        <authorList>
            <person name="Luo Y."/>
            <person name="Sheng H."/>
        </authorList>
    </citation>
    <scope>NUCLEOTIDE SEQUENCE [LARGE SCALE GENOMIC DNA]</scope>
    <source>
        <strain evidence="2 3">ZFGT-11</strain>
    </source>
</reference>
<feature type="domain" description="Glycosyltransferase 2-like" evidence="1">
    <location>
        <begin position="7"/>
        <end position="132"/>
    </location>
</feature>
<dbReference type="InterPro" id="IPR001173">
    <property type="entry name" value="Glyco_trans_2-like"/>
</dbReference>
<dbReference type="PANTHER" id="PTHR43685">
    <property type="entry name" value="GLYCOSYLTRANSFERASE"/>
    <property type="match status" value="1"/>
</dbReference>
<keyword evidence="3" id="KW-1185">Reference proteome</keyword>
<dbReference type="SUPFAM" id="SSF53756">
    <property type="entry name" value="UDP-Glycosyltransferase/glycogen phosphorylase"/>
    <property type="match status" value="1"/>
</dbReference>
<dbReference type="AlphaFoldDB" id="A0A4S1XBP1"/>
<dbReference type="Gene3D" id="3.40.50.2000">
    <property type="entry name" value="Glycogen Phosphorylase B"/>
    <property type="match status" value="1"/>
</dbReference>
<sequence length="734" mass="78745">MNRPSISFAIANFNGERFLRDAVESALAQRGVGVEVLIVDDRSTDGSWALAQRLAAEDNRVRAFQLAENAGPGGARNHAIDEAQGSWLAVLDGDDLLHPDRSRRLIEEAIRADATMVADDLLVFDHDRPDAVDGHLDARRRSGGQWITLRDYLDETLMYGGRPNLGFLKPMFRLDWLRGSGIRYDARLRIAEDDDVVLRALAAGARYRLVPRPMYFYRKHGSSISHRLSPANADKMLAAADRQRAVLTGQAPAVQAAWRRKYAALRRAWGFARFVDALKRRDASGAARAALATPGALLLLRQPIAAVLGRMRARALPEPKVREADPKAVLFISRQRLMGATNGSSAYLLGLARAAREAGLVPHLLQPSPVLFGRVPFFRLRPEMEVFETIQVRGGRRIGGMLVASRPAIFAGAAHGVATRLLRRLGATGAWVAERKAPYAIAAPWTRDDLLYVARHGRGMGRVAIADYVFQTEALPYLLDPAMRTAIVMHDLFSARAGQFDKGKGDSVAALDQATEIDLLGRADAVLAIQATEAQFVAAYVPETLPVLVPMAIDSVAEPQPGDPDILLFVGSNTAPNVHGLQWFVDSVWPAVRAAAPRSRLLVAGTVGSAIAGAPEGVELLGLVDDLAALYRQAGIVVSPLLHGSGLKIKLVEALAHGKASVVTATTLQGVETLVAGAVAQADDADAFAQAIAGLQRDPDGRAALAAAALAAARRHFGAEAATADFRAWLGGSA</sequence>
<proteinExistence type="predicted"/>
<dbReference type="RefSeq" id="WP_135964017.1">
    <property type="nucleotide sequence ID" value="NZ_SRXT01000004.1"/>
</dbReference>
<dbReference type="SUPFAM" id="SSF53448">
    <property type="entry name" value="Nucleotide-diphospho-sugar transferases"/>
    <property type="match status" value="1"/>
</dbReference>
<gene>
    <name evidence="2" type="ORF">E5A73_11795</name>
</gene>
<dbReference type="InterPro" id="IPR050834">
    <property type="entry name" value="Glycosyltransf_2"/>
</dbReference>
<comment type="caution">
    <text evidence="2">The sequence shown here is derived from an EMBL/GenBank/DDBJ whole genome shotgun (WGS) entry which is preliminary data.</text>
</comment>
<organism evidence="2 3">
    <name type="scientific">Sphingomonas gei</name>
    <dbReference type="NCBI Taxonomy" id="1395960"/>
    <lineage>
        <taxon>Bacteria</taxon>
        <taxon>Pseudomonadati</taxon>
        <taxon>Pseudomonadota</taxon>
        <taxon>Alphaproteobacteria</taxon>
        <taxon>Sphingomonadales</taxon>
        <taxon>Sphingomonadaceae</taxon>
        <taxon>Sphingomonas</taxon>
    </lineage>
</organism>
<dbReference type="Proteomes" id="UP000306147">
    <property type="component" value="Unassembled WGS sequence"/>
</dbReference>
<dbReference type="Gene3D" id="3.90.550.10">
    <property type="entry name" value="Spore Coat Polysaccharide Biosynthesis Protein SpsA, Chain A"/>
    <property type="match status" value="1"/>
</dbReference>
<dbReference type="CDD" id="cd00761">
    <property type="entry name" value="Glyco_tranf_GTA_type"/>
    <property type="match status" value="1"/>
</dbReference>
<name>A0A4S1XBP1_9SPHN</name>
<keyword evidence="2" id="KW-0808">Transferase</keyword>
<accession>A0A4S1XBP1</accession>
<evidence type="ECO:0000313" key="3">
    <source>
        <dbReference type="Proteomes" id="UP000306147"/>
    </source>
</evidence>
<dbReference type="EMBL" id="SRXT01000004">
    <property type="protein sequence ID" value="TGX53511.1"/>
    <property type="molecule type" value="Genomic_DNA"/>
</dbReference>